<dbReference type="RefSeq" id="WP_118509534.1">
    <property type="nucleotide sequence ID" value="NZ_WMBC01000017.1"/>
</dbReference>
<dbReference type="SUPFAM" id="SSF75169">
    <property type="entry name" value="DsrEFH-like"/>
    <property type="match status" value="1"/>
</dbReference>
<sequence>MKHEVNALGKQCPIPVVMTKKVIDGAAIGDEITVLVDNETAVKNLSRLANKTGCSFVSEKLEEKKYQVKLEVQTQQKGEPVEEEEFVCDTHKKVTVAVISSNVMGNGDDELGGILIKGFLYALSQMETHPDTILFYNGGAKLTTEGSASLEDLKKMEEEGVEILTCGTCLKHYGLMDKLQVGKVTDMYTIAERMMGADKIIRP</sequence>
<organism evidence="3 4">
    <name type="scientific">Blautia luti DSM 14534 = JCM 17040</name>
    <dbReference type="NCBI Taxonomy" id="649762"/>
    <lineage>
        <taxon>Bacteria</taxon>
        <taxon>Bacillati</taxon>
        <taxon>Bacillota</taxon>
        <taxon>Clostridia</taxon>
        <taxon>Lachnospirales</taxon>
        <taxon>Lachnospiraceae</taxon>
        <taxon>Blautia</taxon>
    </lineage>
</organism>
<dbReference type="Gene3D" id="3.40.1260.10">
    <property type="entry name" value="DsrEFH-like"/>
    <property type="match status" value="1"/>
</dbReference>
<dbReference type="GO" id="GO:0016740">
    <property type="term" value="F:transferase activity"/>
    <property type="evidence" value="ECO:0007669"/>
    <property type="project" value="UniProtKB-KW"/>
</dbReference>
<dbReference type="InterPro" id="IPR001455">
    <property type="entry name" value="TusA-like"/>
</dbReference>
<dbReference type="InterPro" id="IPR027396">
    <property type="entry name" value="DsrEFH-like"/>
</dbReference>
<dbReference type="Proteomes" id="UP000437824">
    <property type="component" value="Unassembled WGS sequence"/>
</dbReference>
<evidence type="ECO:0000313" key="4">
    <source>
        <dbReference type="Proteomes" id="UP000437824"/>
    </source>
</evidence>
<dbReference type="Pfam" id="PF01206">
    <property type="entry name" value="TusA"/>
    <property type="match status" value="1"/>
</dbReference>
<dbReference type="NCBIfam" id="TIGR03527">
    <property type="entry name" value="selenium_YedF"/>
    <property type="match status" value="1"/>
</dbReference>
<dbReference type="Gene3D" id="3.30.110.40">
    <property type="entry name" value="TusA-like domain"/>
    <property type="match status" value="1"/>
</dbReference>
<evidence type="ECO:0000256" key="1">
    <source>
        <dbReference type="ARBA" id="ARBA00008984"/>
    </source>
</evidence>
<name>A0A844GN88_9FIRM</name>
<protein>
    <submittedName>
        <fullName evidence="3">Sulfurtransferase-like selenium metabolism protein YedF</fullName>
    </submittedName>
</protein>
<dbReference type="PROSITE" id="PS01148">
    <property type="entry name" value="UPF0033"/>
    <property type="match status" value="1"/>
</dbReference>
<evidence type="ECO:0000259" key="2">
    <source>
        <dbReference type="PROSITE" id="PS01148"/>
    </source>
</evidence>
<accession>A0A844GN88</accession>
<comment type="similarity">
    <text evidence="1">Belongs to the sulfur carrier protein TusA family.</text>
</comment>
<dbReference type="PANTHER" id="PTHR33279">
    <property type="entry name" value="SULFUR CARRIER PROTEIN YEDF-RELATED"/>
    <property type="match status" value="1"/>
</dbReference>
<dbReference type="AlphaFoldDB" id="A0A844GN88"/>
<reference evidence="3 4" key="1">
    <citation type="submission" date="2019-11" db="EMBL/GenBank/DDBJ databases">
        <title>Draft genome sequence of Blautia luti DSM 14534T, isolated from human stool.</title>
        <authorList>
            <person name="Ortiz R."/>
            <person name="Melis-Arcos F."/>
            <person name="Covarrubias P."/>
            <person name="Cardenas J.P."/>
            <person name="Perez-Donoso J."/>
            <person name="Almonacid D."/>
        </authorList>
    </citation>
    <scope>NUCLEOTIDE SEQUENCE [LARGE SCALE GENOMIC DNA]</scope>
    <source>
        <strain evidence="3 4">DSM 14534</strain>
    </source>
</reference>
<dbReference type="InterPro" id="IPR019870">
    <property type="entry name" value="Se_metab_YedF"/>
</dbReference>
<dbReference type="InterPro" id="IPR036868">
    <property type="entry name" value="TusA-like_sf"/>
</dbReference>
<dbReference type="SUPFAM" id="SSF64307">
    <property type="entry name" value="SirA-like"/>
    <property type="match status" value="1"/>
</dbReference>
<evidence type="ECO:0000313" key="3">
    <source>
        <dbReference type="EMBL" id="MTD62642.1"/>
    </source>
</evidence>
<feature type="domain" description="UPF0033" evidence="2">
    <location>
        <begin position="5"/>
        <end position="29"/>
    </location>
</feature>
<dbReference type="EMBL" id="WMBC01000017">
    <property type="protein sequence ID" value="MTD62642.1"/>
    <property type="molecule type" value="Genomic_DNA"/>
</dbReference>
<dbReference type="PANTHER" id="PTHR33279:SF6">
    <property type="entry name" value="SULFUR CARRIER PROTEIN YEDF-RELATED"/>
    <property type="match status" value="1"/>
</dbReference>
<gene>
    <name evidence="3" type="primary">yedF</name>
    <name evidence="3" type="ORF">GKZ57_15735</name>
</gene>
<keyword evidence="3" id="KW-0808">Transferase</keyword>
<comment type="caution">
    <text evidence="3">The sequence shown here is derived from an EMBL/GenBank/DDBJ whole genome shotgun (WGS) entry which is preliminary data.</text>
</comment>
<proteinExistence type="inferred from homology"/>